<evidence type="ECO:0000313" key="2">
    <source>
        <dbReference type="EMBL" id="EPS39539.1"/>
    </source>
</evidence>
<feature type="coiled-coil region" evidence="1">
    <location>
        <begin position="350"/>
        <end position="397"/>
    </location>
</feature>
<keyword evidence="1" id="KW-0175">Coiled coil</keyword>
<dbReference type="AlphaFoldDB" id="S8A9I7"/>
<proteinExistence type="predicted"/>
<dbReference type="OrthoDB" id="10667140at2759"/>
<protein>
    <submittedName>
        <fullName evidence="2">Uncharacterized protein</fullName>
    </submittedName>
</protein>
<organism evidence="2 3">
    <name type="scientific">Dactylellina haptotyla (strain CBS 200.50)</name>
    <name type="common">Nematode-trapping fungus</name>
    <name type="synonym">Monacrosporium haptotylum</name>
    <dbReference type="NCBI Taxonomy" id="1284197"/>
    <lineage>
        <taxon>Eukaryota</taxon>
        <taxon>Fungi</taxon>
        <taxon>Dikarya</taxon>
        <taxon>Ascomycota</taxon>
        <taxon>Pezizomycotina</taxon>
        <taxon>Orbiliomycetes</taxon>
        <taxon>Orbiliales</taxon>
        <taxon>Orbiliaceae</taxon>
        <taxon>Dactylellina</taxon>
    </lineage>
</organism>
<dbReference type="Proteomes" id="UP000015100">
    <property type="component" value="Unassembled WGS sequence"/>
</dbReference>
<dbReference type="OMA" id="TENDEMK"/>
<sequence>MEYTQSLPPPRWTAMAPHLGGGVSATDMAELTNYKTFKRKSVRGFWGHPTVTISVWNSNEECWLPCEAEDIKLILGKKKLKLAKFVRPKRDQDSSNQNGDHISLASLQLKASSSRNKINAFLQLLPAPPQLAKKRTIEKHKPIFYFEITDEGQLARLQEDETPAEFSEGTLRTLTELDIVRKYAKENRCPPSQATWIRLESKNMPVTHNTVIGNLLAKDSRYNILEEFRLPCNGGPAFLSGRNQNLVEGMNGDIDVLPHESAAPGNFDLDSINDELVTPVSGLAIAGSSPPQNPIPGKIASVEPEDLLCQDRYLETPKGRFINAGVGVSGNRGDQTHIPRTSVRLPAMSKAGLLEEEQSIKAKLADIERELELLREKRILLKKLEDIQVRKASLEADPMSLLD</sequence>
<accession>S8A9I7</accession>
<comment type="caution">
    <text evidence="2">The sequence shown here is derived from an EMBL/GenBank/DDBJ whole genome shotgun (WGS) entry which is preliminary data.</text>
</comment>
<reference evidence="3" key="2">
    <citation type="submission" date="2013-04" db="EMBL/GenBank/DDBJ databases">
        <title>Genomic mechanisms accounting for the adaptation to parasitism in nematode-trapping fungi.</title>
        <authorList>
            <person name="Ahren D.G."/>
        </authorList>
    </citation>
    <scope>NUCLEOTIDE SEQUENCE [LARGE SCALE GENOMIC DNA]</scope>
    <source>
        <strain evidence="3">CBS 200.50</strain>
    </source>
</reference>
<gene>
    <name evidence="2" type="ORF">H072_6747</name>
</gene>
<keyword evidence="3" id="KW-1185">Reference proteome</keyword>
<evidence type="ECO:0000313" key="3">
    <source>
        <dbReference type="Proteomes" id="UP000015100"/>
    </source>
</evidence>
<dbReference type="EMBL" id="AQGS01000467">
    <property type="protein sequence ID" value="EPS39539.1"/>
    <property type="molecule type" value="Genomic_DNA"/>
</dbReference>
<reference evidence="2 3" key="1">
    <citation type="journal article" date="2013" name="PLoS Genet.">
        <title>Genomic mechanisms accounting for the adaptation to parasitism in nematode-trapping fungi.</title>
        <authorList>
            <person name="Meerupati T."/>
            <person name="Andersson K.M."/>
            <person name="Friman E."/>
            <person name="Kumar D."/>
            <person name="Tunlid A."/>
            <person name="Ahren D."/>
        </authorList>
    </citation>
    <scope>NUCLEOTIDE SEQUENCE [LARGE SCALE GENOMIC DNA]</scope>
    <source>
        <strain evidence="2 3">CBS 200.50</strain>
    </source>
</reference>
<dbReference type="HOGENOM" id="CLU_683379_0_0_1"/>
<evidence type="ECO:0000256" key="1">
    <source>
        <dbReference type="SAM" id="Coils"/>
    </source>
</evidence>
<name>S8A9I7_DACHA</name>